<evidence type="ECO:0008006" key="8">
    <source>
        <dbReference type="Google" id="ProtNLM"/>
    </source>
</evidence>
<evidence type="ECO:0000256" key="1">
    <source>
        <dbReference type="ARBA" id="ARBA00022741"/>
    </source>
</evidence>
<dbReference type="InterPro" id="IPR027417">
    <property type="entry name" value="P-loop_NTPase"/>
</dbReference>
<dbReference type="GO" id="GO:0003924">
    <property type="term" value="F:GTPase activity"/>
    <property type="evidence" value="ECO:0007669"/>
    <property type="project" value="InterPro"/>
</dbReference>
<dbReference type="GO" id="GO:0008017">
    <property type="term" value="F:microtubule binding"/>
    <property type="evidence" value="ECO:0007669"/>
    <property type="project" value="TreeGrafter"/>
</dbReference>
<keyword evidence="2" id="KW-0342">GTP-binding</keyword>
<dbReference type="PROSITE" id="PS51718">
    <property type="entry name" value="G_DYNAMIN_2"/>
    <property type="match status" value="1"/>
</dbReference>
<protein>
    <recommendedName>
        <fullName evidence="8">Dynamin family protein</fullName>
    </recommendedName>
</protein>
<dbReference type="EMBL" id="CDHK01000011">
    <property type="protein sequence ID" value="CEJ61496.1"/>
    <property type="molecule type" value="Genomic_DNA"/>
</dbReference>
<dbReference type="InterPro" id="IPR045063">
    <property type="entry name" value="Dynamin_N"/>
</dbReference>
<dbReference type="GO" id="GO:0016020">
    <property type="term" value="C:membrane"/>
    <property type="evidence" value="ECO:0007669"/>
    <property type="project" value="TreeGrafter"/>
</dbReference>
<dbReference type="GO" id="GO:0000266">
    <property type="term" value="P:mitochondrial fission"/>
    <property type="evidence" value="ECO:0007669"/>
    <property type="project" value="TreeGrafter"/>
</dbReference>
<evidence type="ECO:0000313" key="6">
    <source>
        <dbReference type="EMBL" id="CEJ61496.1"/>
    </source>
</evidence>
<evidence type="ECO:0000313" key="7">
    <source>
        <dbReference type="Proteomes" id="UP000042958"/>
    </source>
</evidence>
<dbReference type="PANTHER" id="PTHR11566">
    <property type="entry name" value="DYNAMIN"/>
    <property type="match status" value="1"/>
</dbReference>
<dbReference type="PANTHER" id="PTHR11566:SF149">
    <property type="entry name" value="GTPASE, PUTATIVE (AFU_ORTHOLOGUE AFUA_6G11890)-RELATED"/>
    <property type="match status" value="1"/>
</dbReference>
<keyword evidence="1" id="KW-0547">Nucleotide-binding</keyword>
<dbReference type="InterPro" id="IPR022812">
    <property type="entry name" value="Dynamin"/>
</dbReference>
<proteinExistence type="predicted"/>
<evidence type="ECO:0000259" key="4">
    <source>
        <dbReference type="PROSITE" id="PS51388"/>
    </source>
</evidence>
<dbReference type="Pfam" id="PF00350">
    <property type="entry name" value="Dynamin_N"/>
    <property type="match status" value="1"/>
</dbReference>
<dbReference type="SMART" id="SM00053">
    <property type="entry name" value="DYNc"/>
    <property type="match status" value="1"/>
</dbReference>
<dbReference type="PROSITE" id="PS51388">
    <property type="entry name" value="GED"/>
    <property type="match status" value="1"/>
</dbReference>
<dbReference type="Proteomes" id="UP000042958">
    <property type="component" value="Unassembled WGS sequence"/>
</dbReference>
<feature type="domain" description="Dynamin-type G" evidence="5">
    <location>
        <begin position="38"/>
        <end position="322"/>
    </location>
</feature>
<feature type="compositionally biased region" description="Low complexity" evidence="3">
    <location>
        <begin position="790"/>
        <end position="807"/>
    </location>
</feature>
<dbReference type="GO" id="GO:0016559">
    <property type="term" value="P:peroxisome fission"/>
    <property type="evidence" value="ECO:0007669"/>
    <property type="project" value="TreeGrafter"/>
</dbReference>
<organism evidence="6 7">
    <name type="scientific">Penicillium brasilianum</name>
    <dbReference type="NCBI Taxonomy" id="104259"/>
    <lineage>
        <taxon>Eukaryota</taxon>
        <taxon>Fungi</taxon>
        <taxon>Dikarya</taxon>
        <taxon>Ascomycota</taxon>
        <taxon>Pezizomycotina</taxon>
        <taxon>Eurotiomycetes</taxon>
        <taxon>Eurotiomycetidae</taxon>
        <taxon>Eurotiales</taxon>
        <taxon>Aspergillaceae</taxon>
        <taxon>Penicillium</taxon>
    </lineage>
</organism>
<dbReference type="GO" id="GO:0048312">
    <property type="term" value="P:intracellular distribution of mitochondria"/>
    <property type="evidence" value="ECO:0007669"/>
    <property type="project" value="TreeGrafter"/>
</dbReference>
<feature type="region of interest" description="Disordered" evidence="3">
    <location>
        <begin position="761"/>
        <end position="812"/>
    </location>
</feature>
<dbReference type="Pfam" id="PF01031">
    <property type="entry name" value="Dynamin_M"/>
    <property type="match status" value="1"/>
</dbReference>
<dbReference type="Gene3D" id="3.40.50.300">
    <property type="entry name" value="P-loop containing nucleotide triphosphate hydrolases"/>
    <property type="match status" value="1"/>
</dbReference>
<dbReference type="GO" id="GO:0006897">
    <property type="term" value="P:endocytosis"/>
    <property type="evidence" value="ECO:0007669"/>
    <property type="project" value="TreeGrafter"/>
</dbReference>
<dbReference type="PRINTS" id="PR00195">
    <property type="entry name" value="DYNAMIN"/>
</dbReference>
<feature type="domain" description="GED" evidence="4">
    <location>
        <begin position="613"/>
        <end position="704"/>
    </location>
</feature>
<dbReference type="SUPFAM" id="SSF52540">
    <property type="entry name" value="P-loop containing nucleoside triphosphate hydrolases"/>
    <property type="match status" value="1"/>
</dbReference>
<evidence type="ECO:0000256" key="2">
    <source>
        <dbReference type="ARBA" id="ARBA00023134"/>
    </source>
</evidence>
<dbReference type="CDD" id="cd08771">
    <property type="entry name" value="DLP_1"/>
    <property type="match status" value="1"/>
</dbReference>
<dbReference type="GO" id="GO:0005739">
    <property type="term" value="C:mitochondrion"/>
    <property type="evidence" value="ECO:0007669"/>
    <property type="project" value="TreeGrafter"/>
</dbReference>
<keyword evidence="7" id="KW-1185">Reference proteome</keyword>
<dbReference type="InterPro" id="IPR001401">
    <property type="entry name" value="Dynamin_GTPase"/>
</dbReference>
<dbReference type="OrthoDB" id="415706at2759"/>
<dbReference type="GO" id="GO:0005525">
    <property type="term" value="F:GTP binding"/>
    <property type="evidence" value="ECO:0007669"/>
    <property type="project" value="InterPro"/>
</dbReference>
<dbReference type="STRING" id="104259.A0A0F7TZV8"/>
<reference evidence="7" key="1">
    <citation type="journal article" date="2015" name="Genome Announc.">
        <title>Draft genome sequence of the fungus Penicillium brasilianum MG11.</title>
        <authorList>
            <person name="Horn F."/>
            <person name="Linde J."/>
            <person name="Mattern D.J."/>
            <person name="Walther G."/>
            <person name="Guthke R."/>
            <person name="Brakhage A.A."/>
            <person name="Valiante V."/>
        </authorList>
    </citation>
    <scope>NUCLEOTIDE SEQUENCE [LARGE SCALE GENOMIC DNA]</scope>
    <source>
        <strain evidence="7">MG11</strain>
    </source>
</reference>
<name>A0A0F7TZV8_PENBI</name>
<dbReference type="GO" id="GO:0005874">
    <property type="term" value="C:microtubule"/>
    <property type="evidence" value="ECO:0007669"/>
    <property type="project" value="TreeGrafter"/>
</dbReference>
<evidence type="ECO:0000256" key="3">
    <source>
        <dbReference type="SAM" id="MobiDB-lite"/>
    </source>
</evidence>
<feature type="region of interest" description="Disordered" evidence="3">
    <location>
        <begin position="700"/>
        <end position="724"/>
    </location>
</feature>
<evidence type="ECO:0000259" key="5">
    <source>
        <dbReference type="PROSITE" id="PS51718"/>
    </source>
</evidence>
<dbReference type="InterPro" id="IPR030381">
    <property type="entry name" value="G_DYNAMIN_dom"/>
</dbReference>
<dbReference type="InterPro" id="IPR020850">
    <property type="entry name" value="GED_dom"/>
</dbReference>
<dbReference type="Gene3D" id="1.10.10.2360">
    <property type="match status" value="1"/>
</dbReference>
<sequence length="946" mass="105893">MPVMSSAIDENALNQLKGEQSELLDKIDELRTLGVGGLVELPQIVVCGNQSSGKSSVLEAISRVRFPAKSNICTRFATEIVLRRHPSNKVKVSIGPGRSRKDLSEREKLRAFTSESFSSSEDLPALIESAKECMGLSSTDVSDDVLKVEISGPDRPELTLVDLPGLYYSTSDDQGESGIQTAQILTENYMKSSRTIILAVISARNDYHIQKVLNLAQKFDPKYERVLGIVTQPDIPEAGSDDEAYYLKLIKNEKVKLQLGWHVLRNRSFETMNVSDDARDLQEKRFFETGHWASLPRRQVGIESLRHRLSTILLAHIRRNIPGLILDIEEKIVRNEQELAKLGTSRTSTQEQRRFLVEISSKFTRITNQAVNGSYNDEFLKGYERGFASSKEFPFRRLRAVVRELNECFAHAMNIRGCQRIIQYPMMRTHNILEEWSKPYMDGWSPTYITRESLKEELKEQARESRGVELPGSPNQLLVGRLFNDQCEPWKKIAESHLLNVWSSVEYFVQLVLQYLVDDYARASLMRHLISPELEKMKKDLMAKLEELISHYNRGHPLPVGDSFLTKMLESRKKRQLAILTESLDVAKYGTLNDVDLETAANSLYSSHDEFGAEEIIDQMQAYYDTTIIIFVQNVAILAIENCLLFPLEDIFSPQTVVSMDDQQVQKVAAEPSETQRERARLNEELEKLRLGRETLEAYRPNEISLPKPPALGLPNSQPQGPRVRVRLPHRDAAQAAALPPQIPKQPASTNLFGSTAQKANVAQPSFDAPSNNDAQNASPASAGLAVPAPKSTSSPFSLSPKSSTSSVQPKAEAVKGSPFGFGSSSLFGGKQGVDNKSTTAKTLFNSSAEPNSFGSTRGFGTSIFDEGRKLFNDVDSQDSRPKPPNSKKFKNGFIEKDHSSSSDVMNHYQNICTVPPFCDFSPEELRLQDYSTNLRTLVGFTWGAS</sequence>
<accession>A0A0F7TZV8</accession>
<dbReference type="FunFam" id="3.40.50.300:FF:001425">
    <property type="entry name" value="Dynamin GTPase, putative"/>
    <property type="match status" value="1"/>
</dbReference>
<dbReference type="InterPro" id="IPR000375">
    <property type="entry name" value="Dynamin_stalk"/>
</dbReference>
<feature type="compositionally biased region" description="Polar residues" evidence="3">
    <location>
        <begin position="761"/>
        <end position="780"/>
    </location>
</feature>
<feature type="region of interest" description="Disordered" evidence="3">
    <location>
        <begin position="874"/>
        <end position="894"/>
    </location>
</feature>
<gene>
    <name evidence="6" type="ORF">PMG11_10029</name>
</gene>
<dbReference type="AlphaFoldDB" id="A0A0F7TZV8"/>